<accession>A0A0F9U1Z0</accession>
<dbReference type="AlphaFoldDB" id="A0A0F9U1Z0"/>
<sequence length="67" mass="7373">MIFHSIEPIGGERQDYNAAMIAAHSGMSKGKVDPRPFGIKTMPSQDEVVAKGQAVQAMFQSMAKRHR</sequence>
<feature type="domain" description="Minor tail T" evidence="1">
    <location>
        <begin position="2"/>
        <end position="59"/>
    </location>
</feature>
<evidence type="ECO:0000259" key="1">
    <source>
        <dbReference type="Pfam" id="PF06223"/>
    </source>
</evidence>
<dbReference type="EMBL" id="LAZR01000889">
    <property type="protein sequence ID" value="KKN55336.1"/>
    <property type="molecule type" value="Genomic_DNA"/>
</dbReference>
<gene>
    <name evidence="2" type="ORF">LCGC14_0583260</name>
</gene>
<dbReference type="InterPro" id="IPR009350">
    <property type="entry name" value="Phage_tail_T"/>
</dbReference>
<reference evidence="2" key="1">
    <citation type="journal article" date="2015" name="Nature">
        <title>Complex archaea that bridge the gap between prokaryotes and eukaryotes.</title>
        <authorList>
            <person name="Spang A."/>
            <person name="Saw J.H."/>
            <person name="Jorgensen S.L."/>
            <person name="Zaremba-Niedzwiedzka K."/>
            <person name="Martijn J."/>
            <person name="Lind A.E."/>
            <person name="van Eijk R."/>
            <person name="Schleper C."/>
            <person name="Guy L."/>
            <person name="Ettema T.J."/>
        </authorList>
    </citation>
    <scope>NUCLEOTIDE SEQUENCE</scope>
</reference>
<proteinExistence type="predicted"/>
<evidence type="ECO:0000313" key="2">
    <source>
        <dbReference type="EMBL" id="KKN55336.1"/>
    </source>
</evidence>
<comment type="caution">
    <text evidence="2">The sequence shown here is derived from an EMBL/GenBank/DDBJ whole genome shotgun (WGS) entry which is preliminary data.</text>
</comment>
<dbReference type="Pfam" id="PF06223">
    <property type="entry name" value="Phage_tail_T"/>
    <property type="match status" value="1"/>
</dbReference>
<organism evidence="2">
    <name type="scientific">marine sediment metagenome</name>
    <dbReference type="NCBI Taxonomy" id="412755"/>
    <lineage>
        <taxon>unclassified sequences</taxon>
        <taxon>metagenomes</taxon>
        <taxon>ecological metagenomes</taxon>
    </lineage>
</organism>
<protein>
    <recommendedName>
        <fullName evidence="1">Minor tail T domain-containing protein</fullName>
    </recommendedName>
</protein>
<name>A0A0F9U1Z0_9ZZZZ</name>